<dbReference type="RefSeq" id="WP_251910142.1">
    <property type="nucleotide sequence ID" value="NZ_JAMRXG010000002.1"/>
</dbReference>
<evidence type="ECO:0000313" key="2">
    <source>
        <dbReference type="EMBL" id="MCM6773162.1"/>
    </source>
</evidence>
<feature type="domain" description="DUF6841" evidence="1">
    <location>
        <begin position="11"/>
        <end position="132"/>
    </location>
</feature>
<proteinExistence type="predicted"/>
<protein>
    <recommendedName>
        <fullName evidence="1">DUF6841 domain-containing protein</fullName>
    </recommendedName>
</protein>
<dbReference type="AlphaFoldDB" id="A0A9X2E2X9"/>
<organism evidence="2 3">
    <name type="scientific">Nocardia pulmonis</name>
    <dbReference type="NCBI Taxonomy" id="2951408"/>
    <lineage>
        <taxon>Bacteria</taxon>
        <taxon>Bacillati</taxon>
        <taxon>Actinomycetota</taxon>
        <taxon>Actinomycetes</taxon>
        <taxon>Mycobacteriales</taxon>
        <taxon>Nocardiaceae</taxon>
        <taxon>Nocardia</taxon>
    </lineage>
</organism>
<dbReference type="EMBL" id="JAMRXG010000002">
    <property type="protein sequence ID" value="MCM6773162.1"/>
    <property type="molecule type" value="Genomic_DNA"/>
</dbReference>
<sequence>MNTSPTAALTQEISRWYGSYLDALPEIVSGEVPKLFDYFAVPLLSITSSGAVSLRDAAEVVNQFVTMFEGTHLPEHGHALECGHTIRILNARAAIIAATWEWRDGKGEIGKSIPYENLVADSGNGWRIVVMTQLDPGLGATAASPLPLESRAVPINPQLGA</sequence>
<dbReference type="Proteomes" id="UP001139157">
    <property type="component" value="Unassembled WGS sequence"/>
</dbReference>
<gene>
    <name evidence="2" type="ORF">NDR86_06725</name>
</gene>
<comment type="caution">
    <text evidence="2">The sequence shown here is derived from an EMBL/GenBank/DDBJ whole genome shotgun (WGS) entry which is preliminary data.</text>
</comment>
<dbReference type="InterPro" id="IPR049219">
    <property type="entry name" value="DUF6841"/>
</dbReference>
<dbReference type="Pfam" id="PF20795">
    <property type="entry name" value="DUF6841"/>
    <property type="match status" value="1"/>
</dbReference>
<accession>A0A9X2E2X9</accession>
<keyword evidence="3" id="KW-1185">Reference proteome</keyword>
<evidence type="ECO:0000259" key="1">
    <source>
        <dbReference type="Pfam" id="PF20795"/>
    </source>
</evidence>
<reference evidence="2" key="1">
    <citation type="submission" date="2022-06" db="EMBL/GenBank/DDBJ databases">
        <title>Novel species in genus nocardia.</title>
        <authorList>
            <person name="Li F."/>
        </authorList>
    </citation>
    <scope>NUCLEOTIDE SEQUENCE</scope>
    <source>
        <strain evidence="2">CDC141</strain>
    </source>
</reference>
<evidence type="ECO:0000313" key="3">
    <source>
        <dbReference type="Proteomes" id="UP001139157"/>
    </source>
</evidence>
<name>A0A9X2E2X9_9NOCA</name>